<dbReference type="SUPFAM" id="SSF47413">
    <property type="entry name" value="lambda repressor-like DNA-binding domains"/>
    <property type="match status" value="1"/>
</dbReference>
<evidence type="ECO:0000259" key="4">
    <source>
        <dbReference type="PROSITE" id="PS50932"/>
    </source>
</evidence>
<evidence type="ECO:0000313" key="5">
    <source>
        <dbReference type="EMBL" id="HIQ97161.1"/>
    </source>
</evidence>
<accession>A0A9D1D123</accession>
<dbReference type="CDD" id="cd01392">
    <property type="entry name" value="HTH_LacI"/>
    <property type="match status" value="1"/>
</dbReference>
<feature type="domain" description="HTH lacI-type" evidence="4">
    <location>
        <begin position="16"/>
        <end position="70"/>
    </location>
</feature>
<evidence type="ECO:0000256" key="2">
    <source>
        <dbReference type="ARBA" id="ARBA00023125"/>
    </source>
</evidence>
<dbReference type="InterPro" id="IPR010982">
    <property type="entry name" value="Lambda_DNA-bd_dom_sf"/>
</dbReference>
<dbReference type="InterPro" id="IPR046335">
    <property type="entry name" value="LacI/GalR-like_sensor"/>
</dbReference>
<dbReference type="SMART" id="SM00354">
    <property type="entry name" value="HTH_LACI"/>
    <property type="match status" value="1"/>
</dbReference>
<dbReference type="GO" id="GO:0000976">
    <property type="term" value="F:transcription cis-regulatory region binding"/>
    <property type="evidence" value="ECO:0007669"/>
    <property type="project" value="TreeGrafter"/>
</dbReference>
<protein>
    <submittedName>
        <fullName evidence="5">LacI family DNA-binding transcriptional regulator</fullName>
    </submittedName>
</protein>
<keyword evidence="2 5" id="KW-0238">DNA-binding</keyword>
<dbReference type="AlphaFoldDB" id="A0A9D1D123"/>
<dbReference type="Gene3D" id="3.40.50.2300">
    <property type="match status" value="2"/>
</dbReference>
<organism evidence="5 6">
    <name type="scientific">Candidatus Limivivens merdigallinarum</name>
    <dbReference type="NCBI Taxonomy" id="2840859"/>
    <lineage>
        <taxon>Bacteria</taxon>
        <taxon>Bacillati</taxon>
        <taxon>Bacillota</taxon>
        <taxon>Clostridia</taxon>
        <taxon>Lachnospirales</taxon>
        <taxon>Lachnospiraceae</taxon>
        <taxon>Lachnospiraceae incertae sedis</taxon>
        <taxon>Candidatus Limivivens</taxon>
    </lineage>
</organism>
<sequence length="361" mass="40466">MASVKADQLRTDKKRVTINDVAHLAGVVPSTVSHVLNQTASISEETRSRVLRAVEELNYSPNASARALRQKRTRLIGVAVQDISSEFYARCAASILEEARKDCYCVLLCDAAFDKENLKKGVMTLIERRVDGLIFIGGGNDEEIIREAQNAGVPIIMGDRHFEDFPSVEFDNRNTVRKLVKLLWKAGYQNYTYASEPTKIQGNLRERYEGFLEGLRECGASGEQIRVVFDERLHKEKIKGSFQIFENLISQTEDKEGTMVYVTSNDLIAYGILAAAEKKGIPIPGKLAVVGFDNIQLSEYYVPGLTTIAQDEKLLGRNCYQLFKKVIHGQVQERHIVLEQQIIGRESAILPLDGIKESKGR</sequence>
<keyword evidence="1" id="KW-0805">Transcription regulation</keyword>
<dbReference type="Gene3D" id="1.10.260.40">
    <property type="entry name" value="lambda repressor-like DNA-binding domains"/>
    <property type="match status" value="1"/>
</dbReference>
<dbReference type="PANTHER" id="PTHR30146">
    <property type="entry name" value="LACI-RELATED TRANSCRIPTIONAL REPRESSOR"/>
    <property type="match status" value="1"/>
</dbReference>
<evidence type="ECO:0000256" key="3">
    <source>
        <dbReference type="ARBA" id="ARBA00023163"/>
    </source>
</evidence>
<dbReference type="InterPro" id="IPR028082">
    <property type="entry name" value="Peripla_BP_I"/>
</dbReference>
<dbReference type="Pfam" id="PF13377">
    <property type="entry name" value="Peripla_BP_3"/>
    <property type="match status" value="1"/>
</dbReference>
<evidence type="ECO:0000313" key="6">
    <source>
        <dbReference type="Proteomes" id="UP000886886"/>
    </source>
</evidence>
<dbReference type="GO" id="GO:0003700">
    <property type="term" value="F:DNA-binding transcription factor activity"/>
    <property type="evidence" value="ECO:0007669"/>
    <property type="project" value="TreeGrafter"/>
</dbReference>
<reference evidence="5" key="2">
    <citation type="journal article" date="2021" name="PeerJ">
        <title>Extensive microbial diversity within the chicken gut microbiome revealed by metagenomics and culture.</title>
        <authorList>
            <person name="Gilroy R."/>
            <person name="Ravi A."/>
            <person name="Getino M."/>
            <person name="Pursley I."/>
            <person name="Horton D.L."/>
            <person name="Alikhan N.F."/>
            <person name="Baker D."/>
            <person name="Gharbi K."/>
            <person name="Hall N."/>
            <person name="Watson M."/>
            <person name="Adriaenssens E.M."/>
            <person name="Foster-Nyarko E."/>
            <person name="Jarju S."/>
            <person name="Secka A."/>
            <person name="Antonio M."/>
            <person name="Oren A."/>
            <person name="Chaudhuri R.R."/>
            <person name="La Ragione R."/>
            <person name="Hildebrand F."/>
            <person name="Pallen M.J."/>
        </authorList>
    </citation>
    <scope>NUCLEOTIDE SEQUENCE</scope>
    <source>
        <strain evidence="5">ChiSjej3B21-11622</strain>
    </source>
</reference>
<dbReference type="EMBL" id="DVFT01000168">
    <property type="protein sequence ID" value="HIQ97161.1"/>
    <property type="molecule type" value="Genomic_DNA"/>
</dbReference>
<dbReference type="Proteomes" id="UP000886886">
    <property type="component" value="Unassembled WGS sequence"/>
</dbReference>
<comment type="caution">
    <text evidence="5">The sequence shown here is derived from an EMBL/GenBank/DDBJ whole genome shotgun (WGS) entry which is preliminary data.</text>
</comment>
<dbReference type="CDD" id="cd06267">
    <property type="entry name" value="PBP1_LacI_sugar_binding-like"/>
    <property type="match status" value="1"/>
</dbReference>
<name>A0A9D1D123_9FIRM</name>
<proteinExistence type="predicted"/>
<keyword evidence="3" id="KW-0804">Transcription</keyword>
<dbReference type="SUPFAM" id="SSF53822">
    <property type="entry name" value="Periplasmic binding protein-like I"/>
    <property type="match status" value="1"/>
</dbReference>
<gene>
    <name evidence="5" type="ORF">IAB26_11435</name>
</gene>
<reference evidence="5" key="1">
    <citation type="submission" date="2020-10" db="EMBL/GenBank/DDBJ databases">
        <authorList>
            <person name="Gilroy R."/>
        </authorList>
    </citation>
    <scope>NUCLEOTIDE SEQUENCE</scope>
    <source>
        <strain evidence="5">ChiSjej3B21-11622</strain>
    </source>
</reference>
<dbReference type="Pfam" id="PF00356">
    <property type="entry name" value="LacI"/>
    <property type="match status" value="1"/>
</dbReference>
<dbReference type="InterPro" id="IPR000843">
    <property type="entry name" value="HTH_LacI"/>
</dbReference>
<evidence type="ECO:0000256" key="1">
    <source>
        <dbReference type="ARBA" id="ARBA00023015"/>
    </source>
</evidence>
<dbReference type="PROSITE" id="PS50932">
    <property type="entry name" value="HTH_LACI_2"/>
    <property type="match status" value="1"/>
</dbReference>
<dbReference type="PANTHER" id="PTHR30146:SF109">
    <property type="entry name" value="HTH-TYPE TRANSCRIPTIONAL REGULATOR GALS"/>
    <property type="match status" value="1"/>
</dbReference>